<dbReference type="Proteomes" id="UP000485621">
    <property type="component" value="Unassembled WGS sequence"/>
</dbReference>
<dbReference type="AlphaFoldDB" id="A0A1V5ZKP3"/>
<evidence type="ECO:0000256" key="1">
    <source>
        <dbReference type="SAM" id="Phobius"/>
    </source>
</evidence>
<dbReference type="EMBL" id="MWDB01000033">
    <property type="protein sequence ID" value="OQB40759.1"/>
    <property type="molecule type" value="Genomic_DNA"/>
</dbReference>
<keyword evidence="1" id="KW-0472">Membrane</keyword>
<proteinExistence type="predicted"/>
<organism evidence="2">
    <name type="scientific">candidate division CPR1 bacterium ADurb.Bin160</name>
    <dbReference type="NCBI Taxonomy" id="1852826"/>
    <lineage>
        <taxon>Bacteria</taxon>
        <taxon>candidate division CPR1</taxon>
    </lineage>
</organism>
<protein>
    <submittedName>
        <fullName evidence="2">Uncharacterized protein</fullName>
    </submittedName>
</protein>
<keyword evidence="1" id="KW-0812">Transmembrane</keyword>
<sequence length="68" mass="7830">MIEKPFSLKKVLKSVMIFLLVFVSWTFFIFSPICINKSPMLSSISSLCSMFPFKILTIIEESHSATFF</sequence>
<gene>
    <name evidence="2" type="ORF">BWY04_01218</name>
</gene>
<evidence type="ECO:0000313" key="2">
    <source>
        <dbReference type="EMBL" id="OQB40759.1"/>
    </source>
</evidence>
<reference evidence="2" key="1">
    <citation type="submission" date="2017-02" db="EMBL/GenBank/DDBJ databases">
        <title>Delving into the versatile metabolic prowess of the omnipresent phylum Bacteroidetes.</title>
        <authorList>
            <person name="Nobu M.K."/>
            <person name="Mei R."/>
            <person name="Narihiro T."/>
            <person name="Kuroda K."/>
            <person name="Liu W.-T."/>
        </authorList>
    </citation>
    <scope>NUCLEOTIDE SEQUENCE</scope>
    <source>
        <strain evidence="2">ADurb.Bin160</strain>
    </source>
</reference>
<keyword evidence="1" id="KW-1133">Transmembrane helix</keyword>
<name>A0A1V5ZKP3_9BACT</name>
<feature type="transmembrane region" description="Helical" evidence="1">
    <location>
        <begin position="15"/>
        <end position="35"/>
    </location>
</feature>
<accession>A0A1V5ZKP3</accession>
<comment type="caution">
    <text evidence="2">The sequence shown here is derived from an EMBL/GenBank/DDBJ whole genome shotgun (WGS) entry which is preliminary data.</text>
</comment>